<protein>
    <submittedName>
        <fullName evidence="2">Uncharacterized protein</fullName>
    </submittedName>
</protein>
<feature type="transmembrane region" description="Helical" evidence="1">
    <location>
        <begin position="63"/>
        <end position="80"/>
    </location>
</feature>
<dbReference type="EMBL" id="MUJZ01020606">
    <property type="protein sequence ID" value="OTF79954.1"/>
    <property type="molecule type" value="Genomic_DNA"/>
</dbReference>
<keyword evidence="1" id="KW-1133">Transmembrane helix</keyword>
<name>A0A1Y3BIX3_EURMA</name>
<evidence type="ECO:0000256" key="1">
    <source>
        <dbReference type="SAM" id="Phobius"/>
    </source>
</evidence>
<keyword evidence="1" id="KW-0472">Membrane</keyword>
<evidence type="ECO:0000313" key="3">
    <source>
        <dbReference type="Proteomes" id="UP000194236"/>
    </source>
</evidence>
<evidence type="ECO:0000313" key="2">
    <source>
        <dbReference type="EMBL" id="OTF79954.1"/>
    </source>
</evidence>
<dbReference type="Proteomes" id="UP000194236">
    <property type="component" value="Unassembled WGS sequence"/>
</dbReference>
<feature type="transmembrane region" description="Helical" evidence="1">
    <location>
        <begin position="36"/>
        <end position="56"/>
    </location>
</feature>
<gene>
    <name evidence="2" type="ORF">BLA29_014569</name>
</gene>
<comment type="caution">
    <text evidence="2">The sequence shown here is derived from an EMBL/GenBank/DDBJ whole genome shotgun (WGS) entry which is preliminary data.</text>
</comment>
<dbReference type="AlphaFoldDB" id="A0A1Y3BIX3"/>
<proteinExistence type="predicted"/>
<accession>A0A1Y3BIX3</accession>
<keyword evidence="1" id="KW-0812">Transmembrane</keyword>
<keyword evidence="3" id="KW-1185">Reference proteome</keyword>
<sequence>MVLVCVNHIVVQLVHNFYRIVPSLYVMNSGNKLWTINYWLHSMLLFIHPMFHYNVIVMQFHHFVFMYFHYVMIHFHIHILER</sequence>
<organism evidence="2 3">
    <name type="scientific">Euroglyphus maynei</name>
    <name type="common">Mayne's house dust mite</name>
    <dbReference type="NCBI Taxonomy" id="6958"/>
    <lineage>
        <taxon>Eukaryota</taxon>
        <taxon>Metazoa</taxon>
        <taxon>Ecdysozoa</taxon>
        <taxon>Arthropoda</taxon>
        <taxon>Chelicerata</taxon>
        <taxon>Arachnida</taxon>
        <taxon>Acari</taxon>
        <taxon>Acariformes</taxon>
        <taxon>Sarcoptiformes</taxon>
        <taxon>Astigmata</taxon>
        <taxon>Psoroptidia</taxon>
        <taxon>Analgoidea</taxon>
        <taxon>Pyroglyphidae</taxon>
        <taxon>Pyroglyphinae</taxon>
        <taxon>Euroglyphus</taxon>
    </lineage>
</organism>
<reference evidence="2 3" key="1">
    <citation type="submission" date="2017-03" db="EMBL/GenBank/DDBJ databases">
        <title>Genome Survey of Euroglyphus maynei.</title>
        <authorList>
            <person name="Arlian L.G."/>
            <person name="Morgan M.S."/>
            <person name="Rider S.D."/>
        </authorList>
    </citation>
    <scope>NUCLEOTIDE SEQUENCE [LARGE SCALE GENOMIC DNA]</scope>
    <source>
        <strain evidence="2">Arlian Lab</strain>
        <tissue evidence="2">Whole body</tissue>
    </source>
</reference>